<evidence type="ECO:0000256" key="9">
    <source>
        <dbReference type="PROSITE-ProRule" id="PRU01161"/>
    </source>
</evidence>
<feature type="short sequence motif" description="DGA/G" evidence="9">
    <location>
        <begin position="469"/>
        <end position="471"/>
    </location>
</feature>
<keyword evidence="4 9" id="KW-0378">Hydrolase</keyword>
<dbReference type="PROSITE" id="PS01237">
    <property type="entry name" value="UPF0028"/>
    <property type="match status" value="1"/>
</dbReference>
<comment type="subcellular location">
    <subcellularLocation>
        <location evidence="1">Membrane</location>
    </subcellularLocation>
</comment>
<dbReference type="InterPro" id="IPR014710">
    <property type="entry name" value="RmlC-like_jellyroll"/>
</dbReference>
<dbReference type="RefSeq" id="WP_091534346.1">
    <property type="nucleotide sequence ID" value="NZ_FOOC01000009.1"/>
</dbReference>
<gene>
    <name evidence="12" type="ORF">SAMN04488120_10951</name>
</gene>
<feature type="domain" description="PNPLA" evidence="11">
    <location>
        <begin position="322"/>
        <end position="482"/>
    </location>
</feature>
<dbReference type="InterPro" id="IPR056556">
    <property type="entry name" value="NTE1_P-loop_dom"/>
</dbReference>
<dbReference type="PROSITE" id="PS50042">
    <property type="entry name" value="CNMP_BINDING_3"/>
    <property type="match status" value="1"/>
</dbReference>
<dbReference type="SMART" id="SM00100">
    <property type="entry name" value="cNMP"/>
    <property type="match status" value="1"/>
</dbReference>
<evidence type="ECO:0000313" key="13">
    <source>
        <dbReference type="Proteomes" id="UP000199771"/>
    </source>
</evidence>
<evidence type="ECO:0000256" key="1">
    <source>
        <dbReference type="ARBA" id="ARBA00004370"/>
    </source>
</evidence>
<dbReference type="GO" id="GO:0016020">
    <property type="term" value="C:membrane"/>
    <property type="evidence" value="ECO:0007669"/>
    <property type="project" value="UniProtKB-SubCell"/>
</dbReference>
<dbReference type="SUPFAM" id="SSF52151">
    <property type="entry name" value="FabD/lysophospholipase-like"/>
    <property type="match status" value="1"/>
</dbReference>
<feature type="active site" description="Proton acceptor" evidence="9">
    <location>
        <position position="469"/>
    </location>
</feature>
<evidence type="ECO:0000313" key="12">
    <source>
        <dbReference type="EMBL" id="SFF56828.1"/>
    </source>
</evidence>
<dbReference type="InterPro" id="IPR050301">
    <property type="entry name" value="NTE"/>
</dbReference>
<accession>A0A1I2JRQ2</accession>
<sequence length="592" mass="64702">MNPRSVLAECPLFARLTAAALDALAAQAELVEIASGRVLFERGSPSDSIYIVATGRLCAVLPEGIVAGTIGRLEPIGEIGALSGEPRAATVHAVRDSLLIRIPAAHLYAVVGRHPDALIEITRVIIRRMRQNQRARTLERQRKEAHSFAIVPATPEVDAHAIARQLADAMHRYCAPTLIDAHAVDEALGAGAAQARIDSGAANQRLVEHLNRLERERESLIYVANATPDPWARRCMRQADRILFVVDARTPSTASAMSDELRRCGTRAPVDLLLLWPEGVDAPAVMAWRERLGAQSHYFVRHQHRDDFASLARQLTGRGIGLVLGGGGARGFAHIGLVRALRELQIPVDVVGGSSMGAFFSALIACGYDHTEMIHIARETFVVNNYLNDYLFPTVALIRGRKFVHRLHEIFDDRRIEHLRKSFFCVSTNLTRGCAVVHDSGPLYLWVAASMAVPGVAPPVVWKGELLADGGVINNLPTDVMQSLGRGPIVASDVSTEGGIAAPGIEGPDPEGLFKLKGDDEQRPRLFSIIFRTATLTSESGTAQRAARADVYLRMPVGGVALFDWKRLDELVERGYRHALEQLQPQRDRLFG</sequence>
<protein>
    <submittedName>
        <fullName evidence="12">NTE family protein</fullName>
    </submittedName>
</protein>
<name>A0A1I2JRQ2_9GAMM</name>
<dbReference type="PROSITE" id="PS51635">
    <property type="entry name" value="PNPLA"/>
    <property type="match status" value="1"/>
</dbReference>
<dbReference type="Pfam" id="PF01734">
    <property type="entry name" value="Patatin"/>
    <property type="match status" value="1"/>
</dbReference>
<evidence type="ECO:0000256" key="5">
    <source>
        <dbReference type="ARBA" id="ARBA00022963"/>
    </source>
</evidence>
<dbReference type="GO" id="GO:0004622">
    <property type="term" value="F:phosphatidylcholine lysophospholipase activity"/>
    <property type="evidence" value="ECO:0007669"/>
    <property type="project" value="InterPro"/>
</dbReference>
<evidence type="ECO:0000259" key="10">
    <source>
        <dbReference type="PROSITE" id="PS50042"/>
    </source>
</evidence>
<dbReference type="Proteomes" id="UP000199771">
    <property type="component" value="Unassembled WGS sequence"/>
</dbReference>
<organism evidence="12 13">
    <name type="scientific">Fontimonas thermophila</name>
    <dbReference type="NCBI Taxonomy" id="1076937"/>
    <lineage>
        <taxon>Bacteria</taxon>
        <taxon>Pseudomonadati</taxon>
        <taxon>Pseudomonadota</taxon>
        <taxon>Gammaproteobacteria</taxon>
        <taxon>Nevskiales</taxon>
        <taxon>Nevskiaceae</taxon>
        <taxon>Fontimonas</taxon>
    </lineage>
</organism>
<evidence type="ECO:0000256" key="4">
    <source>
        <dbReference type="ARBA" id="ARBA00022801"/>
    </source>
</evidence>
<evidence type="ECO:0000256" key="6">
    <source>
        <dbReference type="ARBA" id="ARBA00022989"/>
    </source>
</evidence>
<dbReference type="InterPro" id="IPR018490">
    <property type="entry name" value="cNMP-bd_dom_sf"/>
</dbReference>
<dbReference type="OrthoDB" id="5290098at2"/>
<comment type="similarity">
    <text evidence="2">Belongs to the NTE family.</text>
</comment>
<keyword evidence="5 9" id="KW-0442">Lipid degradation</keyword>
<evidence type="ECO:0000256" key="8">
    <source>
        <dbReference type="ARBA" id="ARBA00023136"/>
    </source>
</evidence>
<keyword evidence="6" id="KW-1133">Transmembrane helix</keyword>
<dbReference type="PANTHER" id="PTHR14226">
    <property type="entry name" value="NEUROPATHY TARGET ESTERASE/SWISS CHEESE D.MELANOGASTER"/>
    <property type="match status" value="1"/>
</dbReference>
<dbReference type="InterPro" id="IPR002641">
    <property type="entry name" value="PNPLA_dom"/>
</dbReference>
<evidence type="ECO:0000256" key="7">
    <source>
        <dbReference type="ARBA" id="ARBA00023098"/>
    </source>
</evidence>
<dbReference type="STRING" id="1076937.SAMN04488120_10951"/>
<reference evidence="12 13" key="1">
    <citation type="submission" date="2016-10" db="EMBL/GenBank/DDBJ databases">
        <authorList>
            <person name="de Groot N.N."/>
        </authorList>
    </citation>
    <scope>NUCLEOTIDE SEQUENCE [LARGE SCALE GENOMIC DNA]</scope>
    <source>
        <strain evidence="12 13">DSM 23609</strain>
    </source>
</reference>
<feature type="short sequence motif" description="GXSXG" evidence="9">
    <location>
        <begin position="353"/>
        <end position="357"/>
    </location>
</feature>
<keyword evidence="8" id="KW-0472">Membrane</keyword>
<feature type="active site" description="Nucleophile" evidence="9">
    <location>
        <position position="355"/>
    </location>
</feature>
<keyword evidence="3" id="KW-0812">Transmembrane</keyword>
<dbReference type="Gene3D" id="2.60.120.10">
    <property type="entry name" value="Jelly Rolls"/>
    <property type="match status" value="1"/>
</dbReference>
<evidence type="ECO:0000259" key="11">
    <source>
        <dbReference type="PROSITE" id="PS51635"/>
    </source>
</evidence>
<feature type="domain" description="Cyclic nucleotide-binding" evidence="10">
    <location>
        <begin position="12"/>
        <end position="128"/>
    </location>
</feature>
<proteinExistence type="inferred from homology"/>
<dbReference type="PANTHER" id="PTHR14226:SF29">
    <property type="entry name" value="NEUROPATHY TARGET ESTERASE SWS"/>
    <property type="match status" value="1"/>
</dbReference>
<dbReference type="GO" id="GO:0046470">
    <property type="term" value="P:phosphatidylcholine metabolic process"/>
    <property type="evidence" value="ECO:0007669"/>
    <property type="project" value="InterPro"/>
</dbReference>
<dbReference type="CDD" id="cd07205">
    <property type="entry name" value="Pat_PNPLA6_PNPLA7_NTE1_like"/>
    <property type="match status" value="1"/>
</dbReference>
<dbReference type="Gene3D" id="3.40.1090.10">
    <property type="entry name" value="Cytosolic phospholipase A2 catalytic domain"/>
    <property type="match status" value="2"/>
</dbReference>
<dbReference type="SUPFAM" id="SSF51206">
    <property type="entry name" value="cAMP-binding domain-like"/>
    <property type="match status" value="1"/>
</dbReference>
<dbReference type="Pfam" id="PF24179">
    <property type="entry name" value="NTE_Ploop"/>
    <property type="match status" value="1"/>
</dbReference>
<evidence type="ECO:0000256" key="3">
    <source>
        <dbReference type="ARBA" id="ARBA00022692"/>
    </source>
</evidence>
<keyword evidence="13" id="KW-1185">Reference proteome</keyword>
<dbReference type="CDD" id="cd00038">
    <property type="entry name" value="CAP_ED"/>
    <property type="match status" value="1"/>
</dbReference>
<evidence type="ECO:0000256" key="2">
    <source>
        <dbReference type="ARBA" id="ARBA00006636"/>
    </source>
</evidence>
<dbReference type="AlphaFoldDB" id="A0A1I2JRQ2"/>
<dbReference type="Pfam" id="PF00027">
    <property type="entry name" value="cNMP_binding"/>
    <property type="match status" value="1"/>
</dbReference>
<keyword evidence="7 9" id="KW-0443">Lipid metabolism</keyword>
<dbReference type="GO" id="GO:0016042">
    <property type="term" value="P:lipid catabolic process"/>
    <property type="evidence" value="ECO:0007669"/>
    <property type="project" value="UniProtKB-UniRule"/>
</dbReference>
<feature type="short sequence motif" description="GXGXXG" evidence="9">
    <location>
        <begin position="326"/>
        <end position="331"/>
    </location>
</feature>
<dbReference type="InterPro" id="IPR000595">
    <property type="entry name" value="cNMP-bd_dom"/>
</dbReference>
<dbReference type="EMBL" id="FOOC01000009">
    <property type="protein sequence ID" value="SFF56828.1"/>
    <property type="molecule type" value="Genomic_DNA"/>
</dbReference>
<dbReference type="InterPro" id="IPR001423">
    <property type="entry name" value="LysoPLipase_patatin_CS"/>
</dbReference>
<dbReference type="InterPro" id="IPR016035">
    <property type="entry name" value="Acyl_Trfase/lysoPLipase"/>
</dbReference>